<organism evidence="2 3">
    <name type="scientific">Sphingomonas spermidinifaciens</name>
    <dbReference type="NCBI Taxonomy" id="1141889"/>
    <lineage>
        <taxon>Bacteria</taxon>
        <taxon>Pseudomonadati</taxon>
        <taxon>Pseudomonadota</taxon>
        <taxon>Alphaproteobacteria</taxon>
        <taxon>Sphingomonadales</taxon>
        <taxon>Sphingomonadaceae</taxon>
        <taxon>Sphingomonas</taxon>
    </lineage>
</organism>
<reference evidence="2 3" key="1">
    <citation type="submission" date="2017-09" db="EMBL/GenBank/DDBJ databases">
        <title>Sphingomonas spermidinifaciens 9NM-10, whole genome shotgun sequence.</title>
        <authorList>
            <person name="Feng G."/>
            <person name="Zhu H."/>
        </authorList>
    </citation>
    <scope>NUCLEOTIDE SEQUENCE [LARGE SCALE GENOMIC DNA]</scope>
    <source>
        <strain evidence="2 3">9NM-10</strain>
    </source>
</reference>
<name>A0A2A4B3T8_9SPHN</name>
<evidence type="ECO:0000313" key="2">
    <source>
        <dbReference type="EMBL" id="PCD02622.1"/>
    </source>
</evidence>
<proteinExistence type="predicted"/>
<dbReference type="InterPro" id="IPR037401">
    <property type="entry name" value="SnoaL-like"/>
</dbReference>
<gene>
    <name evidence="2" type="ORF">COC42_14600</name>
</gene>
<dbReference type="AlphaFoldDB" id="A0A2A4B3T8"/>
<protein>
    <recommendedName>
        <fullName evidence="1">SnoaL-like domain-containing protein</fullName>
    </recommendedName>
</protein>
<dbReference type="InterPro" id="IPR032710">
    <property type="entry name" value="NTF2-like_dom_sf"/>
</dbReference>
<evidence type="ECO:0000259" key="1">
    <source>
        <dbReference type="Pfam" id="PF13577"/>
    </source>
</evidence>
<dbReference type="Pfam" id="PF13577">
    <property type="entry name" value="SnoaL_4"/>
    <property type="match status" value="1"/>
</dbReference>
<evidence type="ECO:0000313" key="3">
    <source>
        <dbReference type="Proteomes" id="UP000218366"/>
    </source>
</evidence>
<comment type="caution">
    <text evidence="2">The sequence shown here is derived from an EMBL/GenBank/DDBJ whole genome shotgun (WGS) entry which is preliminary data.</text>
</comment>
<dbReference type="OrthoDB" id="2860904at2"/>
<dbReference type="EMBL" id="NWMW01000002">
    <property type="protein sequence ID" value="PCD02622.1"/>
    <property type="molecule type" value="Genomic_DNA"/>
</dbReference>
<dbReference type="RefSeq" id="WP_096343999.1">
    <property type="nucleotide sequence ID" value="NZ_NWMW01000002.1"/>
</dbReference>
<keyword evidence="3" id="KW-1185">Reference proteome</keyword>
<dbReference type="Proteomes" id="UP000218366">
    <property type="component" value="Unassembled WGS sequence"/>
</dbReference>
<sequence>MGLSSVDPVTKLELHEVLSRYCWALDHHDAGEWEQLFTVDARFAKCGMDTIEGRAGIMRVPDDIQARGHGNWRHHFTNIIVDRAASGREMKVRAFLTIRDCLTGDPVASADCVILMRRTDHWRIASFEGVSVCKGAGLPRASVGEAEVRVH</sequence>
<dbReference type="Gene3D" id="3.10.450.50">
    <property type="match status" value="1"/>
</dbReference>
<feature type="domain" description="SnoaL-like" evidence="1">
    <location>
        <begin position="12"/>
        <end position="126"/>
    </location>
</feature>
<accession>A0A2A4B3T8</accession>
<dbReference type="SUPFAM" id="SSF54427">
    <property type="entry name" value="NTF2-like"/>
    <property type="match status" value="1"/>
</dbReference>